<dbReference type="Gene3D" id="2.60.40.150">
    <property type="entry name" value="C2 domain"/>
    <property type="match status" value="1"/>
</dbReference>
<feature type="non-terminal residue" evidence="2">
    <location>
        <position position="1"/>
    </location>
</feature>
<dbReference type="InterPro" id="IPR014756">
    <property type="entry name" value="Ig_E-set"/>
</dbReference>
<evidence type="ECO:0000256" key="1">
    <source>
        <dbReference type="SAM" id="MobiDB-lite"/>
    </source>
</evidence>
<sequence length="192" mass="20774">QLPHFDVDVLKKLKKRKIQSVKDLQELPSAELREALQAAGLSEAGAEEVATFLSTLPVVYCRAECEVTGEEEIMEGDVVKCRLQLLVTRPSHNTPGFEQQAPTRGSSKAIRAFTPNNPVPKDENWHILLVDSGSNAVLTWAKASLVEAEAVGFSRPELAEEWERQGAAGGNEAGDKGGKDADRGRSRALATA</sequence>
<dbReference type="EMBL" id="BMAR01000036">
    <property type="protein sequence ID" value="GFR50267.1"/>
    <property type="molecule type" value="Genomic_DNA"/>
</dbReference>
<dbReference type="GO" id="GO:0006620">
    <property type="term" value="P:post-translational protein targeting to endoplasmic reticulum membrane"/>
    <property type="evidence" value="ECO:0007669"/>
    <property type="project" value="TreeGrafter"/>
</dbReference>
<dbReference type="Gene3D" id="1.10.150.20">
    <property type="entry name" value="5' to 3' exonuclease, C-terminal subdomain"/>
    <property type="match status" value="1"/>
</dbReference>
<name>A0AAD3DZV9_9CHLO</name>
<feature type="compositionally biased region" description="Basic and acidic residues" evidence="1">
    <location>
        <begin position="173"/>
        <end position="185"/>
    </location>
</feature>
<gene>
    <name evidence="2" type="ORF">Agub_g12454</name>
</gene>
<dbReference type="GO" id="GO:0006614">
    <property type="term" value="P:SRP-dependent cotranslational protein targeting to membrane"/>
    <property type="evidence" value="ECO:0007669"/>
    <property type="project" value="TreeGrafter"/>
</dbReference>
<dbReference type="SUPFAM" id="SSF81296">
    <property type="entry name" value="E set domains"/>
    <property type="match status" value="1"/>
</dbReference>
<evidence type="ECO:0000313" key="3">
    <source>
        <dbReference type="Proteomes" id="UP001054857"/>
    </source>
</evidence>
<dbReference type="GO" id="GO:0003723">
    <property type="term" value="F:RNA binding"/>
    <property type="evidence" value="ECO:0007669"/>
    <property type="project" value="TreeGrafter"/>
</dbReference>
<evidence type="ECO:0000313" key="2">
    <source>
        <dbReference type="EMBL" id="GFR50267.1"/>
    </source>
</evidence>
<feature type="region of interest" description="Disordered" evidence="1">
    <location>
        <begin position="162"/>
        <end position="192"/>
    </location>
</feature>
<protein>
    <submittedName>
        <fullName evidence="2">Uncharacterized protein</fullName>
    </submittedName>
</protein>
<organism evidence="2 3">
    <name type="scientific">Astrephomene gubernaculifera</name>
    <dbReference type="NCBI Taxonomy" id="47775"/>
    <lineage>
        <taxon>Eukaryota</taxon>
        <taxon>Viridiplantae</taxon>
        <taxon>Chlorophyta</taxon>
        <taxon>core chlorophytes</taxon>
        <taxon>Chlorophyceae</taxon>
        <taxon>CS clade</taxon>
        <taxon>Chlamydomonadales</taxon>
        <taxon>Astrephomenaceae</taxon>
        <taxon>Astrephomene</taxon>
    </lineage>
</organism>
<accession>A0AAD3DZV9</accession>
<reference evidence="2 3" key="1">
    <citation type="journal article" date="2021" name="Sci. Rep.">
        <title>Genome sequencing of the multicellular alga Astrephomene provides insights into convergent evolution of germ-soma differentiation.</title>
        <authorList>
            <person name="Yamashita S."/>
            <person name="Yamamoto K."/>
            <person name="Matsuzaki R."/>
            <person name="Suzuki S."/>
            <person name="Yamaguchi H."/>
            <person name="Hirooka S."/>
            <person name="Minakuchi Y."/>
            <person name="Miyagishima S."/>
            <person name="Kawachi M."/>
            <person name="Toyoda A."/>
            <person name="Nozaki H."/>
        </authorList>
    </citation>
    <scope>NUCLEOTIDE SEQUENCE [LARGE SCALE GENOMIC DNA]</scope>
    <source>
        <strain evidence="2 3">NIES-4017</strain>
    </source>
</reference>
<dbReference type="PANTHER" id="PTHR24075">
    <property type="entry name" value="SEC63 DOMAIN-CONTAINING"/>
    <property type="match status" value="1"/>
</dbReference>
<dbReference type="Proteomes" id="UP001054857">
    <property type="component" value="Unassembled WGS sequence"/>
</dbReference>
<dbReference type="SUPFAM" id="SSF158702">
    <property type="entry name" value="Sec63 N-terminal domain-like"/>
    <property type="match status" value="1"/>
</dbReference>
<dbReference type="InterPro" id="IPR035892">
    <property type="entry name" value="C2_domain_sf"/>
</dbReference>
<dbReference type="GO" id="GO:0031207">
    <property type="term" value="C:Sec62/Sec63 complex"/>
    <property type="evidence" value="ECO:0007669"/>
    <property type="project" value="TreeGrafter"/>
</dbReference>
<feature type="non-terminal residue" evidence="2">
    <location>
        <position position="192"/>
    </location>
</feature>
<dbReference type="AlphaFoldDB" id="A0AAD3DZV9"/>
<keyword evidence="3" id="KW-1185">Reference proteome</keyword>
<dbReference type="GO" id="GO:0008320">
    <property type="term" value="F:protein transmembrane transporter activity"/>
    <property type="evidence" value="ECO:0007669"/>
    <property type="project" value="TreeGrafter"/>
</dbReference>
<dbReference type="PANTHER" id="PTHR24075:SF0">
    <property type="entry name" value="TRANSLOCATION PROTEIN SEC63 HOMOLOG"/>
    <property type="match status" value="1"/>
</dbReference>
<proteinExistence type="predicted"/>
<comment type="caution">
    <text evidence="2">The sequence shown here is derived from an EMBL/GenBank/DDBJ whole genome shotgun (WGS) entry which is preliminary data.</text>
</comment>